<sequence>MNMQRNLVASFRKGDTDGVGRSLVETARSAGSDDNITAVVVFLRPVSVLMEEETARISQGQVPEAESFVLAQKDAPPPSFNAIFSPPENFNSTMNPSPAEVSIPKEENGMLAKANEEPALSPAVENVESPSQDYDSDEGVGIDITVEKNKNDVLETDGNPTDEEVDAALAELDSIPDGGCEAGEVEDEEDEEEEWSYFKMEPQHQQVQSEDFIVPAVDKVPLECEPSHELNEDQVIVKEKTSPSTPPAPSSPRTVEGFVTSVELNTPEESYNTSLAINQSTEYFNGGQIEQNSGPFSVYVSSSPEPASIETSPVNLHSPILSSNPLLPEIVEKLQGEEIMEVQSPGASVEIVHAQSTVEVMSDSPIEVDIPSPLQDNPLIENISPIPDIMTQSFTGENLPTEPYADDQAHIDQLQKSLGNIYEEENKENVNILDQLSPQQNEPINDSKFETDVTPLGDCSFIQTVEAVSQLQTTTSLENRTETASMEVIQNVSSQEFSPSFTSYNAENLVVDIDTHHELNESEQITYEAEASDSQAHFAEKINKAFEEPLDHMTSSFHEDTNILLDMSPAPEVPLVEIETDAEQELMEPVPDAAAIQELSDKLSEIEVEEKEVLPAPEAAVTTDLKTPTSAPRTSVNKSAPPKPSPRSIDSKASGKVSGSSLNATSTTKRPSSLIAAPKLQKKTEPPKVPSTTTTKSRLATATSRLSSQPQRLTTSRPQSAAPKPKPTSMSLTKPKTSLSQTGPSSAPKTTTTLTSKTRPISSTSTTTARSRLSNTPATTGAKRVPSATKSLTSTTTTTTTATRTVKSSGIPNGVSQGTKTTKTTTNSKTSLSTTRRPLTAKTTTSTTTATTRPVSAPSSNRSLASSTKSSTSALKQRSTTTSSPSTKETKNTTNRLLSTSRTTTGTSKSLVAAKSTTTQLKSKVASKMTKTTGLKSKKEVEKSIVKNTDSAIANGENKIIEEESTVEVKEKLVQEEEVVLRSEVVSETLVEKTEETVTSATETILVNGDH</sequence>
<evidence type="ECO:0000313" key="2">
    <source>
        <dbReference type="EMBL" id="KAB7498794.1"/>
    </source>
</evidence>
<feature type="compositionally biased region" description="Low complexity" evidence="1">
    <location>
        <begin position="819"/>
        <end position="905"/>
    </location>
</feature>
<evidence type="ECO:0000256" key="1">
    <source>
        <dbReference type="SAM" id="MobiDB-lite"/>
    </source>
</evidence>
<evidence type="ECO:0000313" key="3">
    <source>
        <dbReference type="Proteomes" id="UP000326759"/>
    </source>
</evidence>
<keyword evidence="3" id="KW-1185">Reference proteome</keyword>
<accession>A0A5N5SX50</accession>
<protein>
    <submittedName>
        <fullName evidence="2">Uncharacterized protein</fullName>
    </submittedName>
</protein>
<name>A0A5N5SX50_9CRUS</name>
<reference evidence="2 3" key="1">
    <citation type="journal article" date="2019" name="PLoS Biol.">
        <title>Sex chromosomes control vertical transmission of feminizing Wolbachia symbionts in an isopod.</title>
        <authorList>
            <person name="Becking T."/>
            <person name="Chebbi M.A."/>
            <person name="Giraud I."/>
            <person name="Moumen B."/>
            <person name="Laverre T."/>
            <person name="Caubet Y."/>
            <person name="Peccoud J."/>
            <person name="Gilbert C."/>
            <person name="Cordaux R."/>
        </authorList>
    </citation>
    <scope>NUCLEOTIDE SEQUENCE [LARGE SCALE GENOMIC DNA]</scope>
    <source>
        <strain evidence="2">ANa2</strain>
        <tissue evidence="2">Whole body excluding digestive tract and cuticle</tissue>
    </source>
</reference>
<feature type="compositionally biased region" description="Low complexity" evidence="1">
    <location>
        <begin position="787"/>
        <end position="809"/>
    </location>
</feature>
<feature type="compositionally biased region" description="Polar residues" evidence="1">
    <location>
        <begin position="624"/>
        <end position="638"/>
    </location>
</feature>
<feature type="region of interest" description="Disordered" evidence="1">
    <location>
        <begin position="613"/>
        <end position="908"/>
    </location>
</feature>
<feature type="compositionally biased region" description="Polar residues" evidence="1">
    <location>
        <begin position="706"/>
        <end position="719"/>
    </location>
</feature>
<feature type="compositionally biased region" description="Basic and acidic residues" evidence="1">
    <location>
        <begin position="228"/>
        <end position="241"/>
    </location>
</feature>
<proteinExistence type="predicted"/>
<feature type="compositionally biased region" description="Polar residues" evidence="1">
    <location>
        <begin position="657"/>
        <end position="671"/>
    </location>
</feature>
<organism evidence="2 3">
    <name type="scientific">Armadillidium nasatum</name>
    <dbReference type="NCBI Taxonomy" id="96803"/>
    <lineage>
        <taxon>Eukaryota</taxon>
        <taxon>Metazoa</taxon>
        <taxon>Ecdysozoa</taxon>
        <taxon>Arthropoda</taxon>
        <taxon>Crustacea</taxon>
        <taxon>Multicrustacea</taxon>
        <taxon>Malacostraca</taxon>
        <taxon>Eumalacostraca</taxon>
        <taxon>Peracarida</taxon>
        <taxon>Isopoda</taxon>
        <taxon>Oniscidea</taxon>
        <taxon>Crinocheta</taxon>
        <taxon>Armadillidiidae</taxon>
        <taxon>Armadillidium</taxon>
    </lineage>
</organism>
<feature type="region of interest" description="Disordered" evidence="1">
    <location>
        <begin position="228"/>
        <end position="255"/>
    </location>
</feature>
<dbReference type="Proteomes" id="UP000326759">
    <property type="component" value="Unassembled WGS sequence"/>
</dbReference>
<gene>
    <name evidence="2" type="ORF">Anas_02686</name>
</gene>
<comment type="caution">
    <text evidence="2">The sequence shown here is derived from an EMBL/GenBank/DDBJ whole genome shotgun (WGS) entry which is preliminary data.</text>
</comment>
<feature type="compositionally biased region" description="Low complexity" evidence="1">
    <location>
        <begin position="749"/>
        <end position="776"/>
    </location>
</feature>
<dbReference type="AlphaFoldDB" id="A0A5N5SX50"/>
<feature type="compositionally biased region" description="Low complexity" evidence="1">
    <location>
        <begin position="690"/>
        <end position="705"/>
    </location>
</feature>
<feature type="compositionally biased region" description="Polar residues" evidence="1">
    <location>
        <begin position="728"/>
        <end position="748"/>
    </location>
</feature>
<dbReference type="EMBL" id="SEYY01018981">
    <property type="protein sequence ID" value="KAB7498794.1"/>
    <property type="molecule type" value="Genomic_DNA"/>
</dbReference>
<dbReference type="OrthoDB" id="6380635at2759"/>